<comment type="caution">
    <text evidence="1">The sequence shown here is derived from an EMBL/GenBank/DDBJ whole genome shotgun (WGS) entry which is preliminary data.</text>
</comment>
<keyword evidence="2" id="KW-1185">Reference proteome</keyword>
<protein>
    <submittedName>
        <fullName evidence="1">Uncharacterized protein</fullName>
    </submittedName>
</protein>
<evidence type="ECO:0000313" key="2">
    <source>
        <dbReference type="Proteomes" id="UP000805193"/>
    </source>
</evidence>
<accession>A0AC60PL77</accession>
<dbReference type="EMBL" id="JABSTQ010010331">
    <property type="protein sequence ID" value="KAG0421693.1"/>
    <property type="molecule type" value="Genomic_DNA"/>
</dbReference>
<organism evidence="1 2">
    <name type="scientific">Ixodes persulcatus</name>
    <name type="common">Taiga tick</name>
    <dbReference type="NCBI Taxonomy" id="34615"/>
    <lineage>
        <taxon>Eukaryota</taxon>
        <taxon>Metazoa</taxon>
        <taxon>Ecdysozoa</taxon>
        <taxon>Arthropoda</taxon>
        <taxon>Chelicerata</taxon>
        <taxon>Arachnida</taxon>
        <taxon>Acari</taxon>
        <taxon>Parasitiformes</taxon>
        <taxon>Ixodida</taxon>
        <taxon>Ixodoidea</taxon>
        <taxon>Ixodidae</taxon>
        <taxon>Ixodinae</taxon>
        <taxon>Ixodes</taxon>
    </lineage>
</organism>
<name>A0AC60PL77_IXOPE</name>
<reference evidence="1 2" key="1">
    <citation type="journal article" date="2020" name="Cell">
        <title>Large-Scale Comparative Analyses of Tick Genomes Elucidate Their Genetic Diversity and Vector Capacities.</title>
        <authorList>
            <consortium name="Tick Genome and Microbiome Consortium (TIGMIC)"/>
            <person name="Jia N."/>
            <person name="Wang J."/>
            <person name="Shi W."/>
            <person name="Du L."/>
            <person name="Sun Y."/>
            <person name="Zhan W."/>
            <person name="Jiang J.F."/>
            <person name="Wang Q."/>
            <person name="Zhang B."/>
            <person name="Ji P."/>
            <person name="Bell-Sakyi L."/>
            <person name="Cui X.M."/>
            <person name="Yuan T.T."/>
            <person name="Jiang B.G."/>
            <person name="Yang W.F."/>
            <person name="Lam T.T."/>
            <person name="Chang Q.C."/>
            <person name="Ding S.J."/>
            <person name="Wang X.J."/>
            <person name="Zhu J.G."/>
            <person name="Ruan X.D."/>
            <person name="Zhao L."/>
            <person name="Wei J.T."/>
            <person name="Ye R.Z."/>
            <person name="Que T.C."/>
            <person name="Du C.H."/>
            <person name="Zhou Y.H."/>
            <person name="Cheng J.X."/>
            <person name="Dai P.F."/>
            <person name="Guo W.B."/>
            <person name="Han X.H."/>
            <person name="Huang E.J."/>
            <person name="Li L.F."/>
            <person name="Wei W."/>
            <person name="Gao Y.C."/>
            <person name="Liu J.Z."/>
            <person name="Shao H.Z."/>
            <person name="Wang X."/>
            <person name="Wang C.C."/>
            <person name="Yang T.C."/>
            <person name="Huo Q.B."/>
            <person name="Li W."/>
            <person name="Chen H.Y."/>
            <person name="Chen S.E."/>
            <person name="Zhou L.G."/>
            <person name="Ni X.B."/>
            <person name="Tian J.H."/>
            <person name="Sheng Y."/>
            <person name="Liu T."/>
            <person name="Pan Y.S."/>
            <person name="Xia L.Y."/>
            <person name="Li J."/>
            <person name="Zhao F."/>
            <person name="Cao W.C."/>
        </authorList>
    </citation>
    <scope>NUCLEOTIDE SEQUENCE [LARGE SCALE GENOMIC DNA]</scope>
    <source>
        <strain evidence="1">Iper-2018</strain>
    </source>
</reference>
<sequence>MLPLEDFDVTKQLMPGVMHDMFEGGFVVILHQVLKGLISEGIFTLFDFYRVAQFKVGFNDEKYKPEELPRNFAKDQRALKSTASQKWCLFRLLPLMLASSIPEGNAHREVYLMYREIADMVLVPQVPLEFLPYLRDRIQAFLRAFSELYTSATVTPKLHCLEHYPRLIQEYGPLQQYWCMRFESKHQYFKNVE</sequence>
<dbReference type="Proteomes" id="UP000805193">
    <property type="component" value="Unassembled WGS sequence"/>
</dbReference>
<gene>
    <name evidence="1" type="ORF">HPB47_002432</name>
</gene>
<evidence type="ECO:0000313" key="1">
    <source>
        <dbReference type="EMBL" id="KAG0421693.1"/>
    </source>
</evidence>
<proteinExistence type="predicted"/>